<feature type="region of interest" description="Disordered" evidence="1">
    <location>
        <begin position="25"/>
        <end position="63"/>
    </location>
</feature>
<gene>
    <name evidence="3" type="ORF">FHR60_003474</name>
</gene>
<proteinExistence type="predicted"/>
<accession>A0ABR6JPM2</accession>
<evidence type="ECO:0000256" key="2">
    <source>
        <dbReference type="SAM" id="SignalP"/>
    </source>
</evidence>
<dbReference type="EMBL" id="JACHNS010000007">
    <property type="protein sequence ID" value="MBB4594771.1"/>
    <property type="molecule type" value="Genomic_DNA"/>
</dbReference>
<feature type="compositionally biased region" description="Polar residues" evidence="1">
    <location>
        <begin position="32"/>
        <end position="42"/>
    </location>
</feature>
<feature type="signal peptide" evidence="2">
    <location>
        <begin position="1"/>
        <end position="30"/>
    </location>
</feature>
<comment type="caution">
    <text evidence="3">The sequence shown here is derived from an EMBL/GenBank/DDBJ whole genome shotgun (WGS) entry which is preliminary data.</text>
</comment>
<feature type="compositionally biased region" description="Low complexity" evidence="1">
    <location>
        <begin position="43"/>
        <end position="62"/>
    </location>
</feature>
<dbReference type="Proteomes" id="UP000554726">
    <property type="component" value="Unassembled WGS sequence"/>
</dbReference>
<dbReference type="InterPro" id="IPR011990">
    <property type="entry name" value="TPR-like_helical_dom_sf"/>
</dbReference>
<reference evidence="3 4" key="1">
    <citation type="submission" date="2020-08" db="EMBL/GenBank/DDBJ databases">
        <title>Studying the diversity of plant-associated saprophytic bacteria and their role in host health and plant-pathogen interactions.</title>
        <authorList>
            <person name="Potnis N."/>
        </authorList>
    </citation>
    <scope>NUCLEOTIDE SEQUENCE [LARGE SCALE GENOMIC DNA]</scope>
    <source>
        <strain evidence="3 4">F16</strain>
    </source>
</reference>
<sequence length="237" mass="24465">MTPTRSMRMALFAAVLAGCTNAQHHTQADAAPTTQPPRSDASTAGGTTAPGRATPAPGNRAASTGAGTTPYLCERGVNACASSGPLVANTQAEARWLLAHGYPSQAEAARLGGMDLAQLNAESQAGNQAATVRYGVKTALSGRFAQGLAILSNAAANGNLYAYYGLSEVYAGNTPHTNRVDSAAYLRLAYLLGDRKASTALAAQGLSGVEHIVVDERAASLYQTYAKNRPPSPRPFD</sequence>
<keyword evidence="2" id="KW-0732">Signal</keyword>
<organism evidence="3 4">
    <name type="scientific">Xanthomonas cannabis</name>
    <dbReference type="NCBI Taxonomy" id="1885674"/>
    <lineage>
        <taxon>Bacteria</taxon>
        <taxon>Pseudomonadati</taxon>
        <taxon>Pseudomonadota</taxon>
        <taxon>Gammaproteobacteria</taxon>
        <taxon>Lysobacterales</taxon>
        <taxon>Lysobacteraceae</taxon>
        <taxon>Xanthomonas</taxon>
    </lineage>
</organism>
<dbReference type="Gene3D" id="1.25.40.10">
    <property type="entry name" value="Tetratricopeptide repeat domain"/>
    <property type="match status" value="1"/>
</dbReference>
<evidence type="ECO:0008006" key="5">
    <source>
        <dbReference type="Google" id="ProtNLM"/>
    </source>
</evidence>
<protein>
    <recommendedName>
        <fullName evidence="5">Sel1 repeat family protein</fullName>
    </recommendedName>
</protein>
<name>A0ABR6JPM2_9XANT</name>
<keyword evidence="4" id="KW-1185">Reference proteome</keyword>
<evidence type="ECO:0000313" key="3">
    <source>
        <dbReference type="EMBL" id="MBB4594771.1"/>
    </source>
</evidence>
<evidence type="ECO:0000256" key="1">
    <source>
        <dbReference type="SAM" id="MobiDB-lite"/>
    </source>
</evidence>
<dbReference type="PROSITE" id="PS51257">
    <property type="entry name" value="PROKAR_LIPOPROTEIN"/>
    <property type="match status" value="1"/>
</dbReference>
<evidence type="ECO:0000313" key="4">
    <source>
        <dbReference type="Proteomes" id="UP000554726"/>
    </source>
</evidence>
<feature type="chain" id="PRO_5046382813" description="Sel1 repeat family protein" evidence="2">
    <location>
        <begin position="31"/>
        <end position="237"/>
    </location>
</feature>